<reference evidence="2" key="1">
    <citation type="submission" date="2015-02" db="EMBL/GenBank/DDBJ databases">
        <title>A novel member of the family Ruminococcaceae isolated from human feces.</title>
        <authorList>
            <person name="Shkoporov A.N."/>
            <person name="Chaplin A.V."/>
            <person name="Motuzova O.V."/>
            <person name="Kafarskaia L.I."/>
            <person name="Khokhlova E.V."/>
            <person name="Efimov B.A."/>
        </authorList>
    </citation>
    <scope>NUCLEOTIDE SEQUENCE [LARGE SCALE GENOMIC DNA]</scope>
    <source>
        <strain evidence="2">585-1</strain>
    </source>
</reference>
<dbReference type="InterPro" id="IPR005182">
    <property type="entry name" value="YdbS-like_PH"/>
</dbReference>
<evidence type="ECO:0000313" key="7">
    <source>
        <dbReference type="Proteomes" id="UP000032483"/>
    </source>
</evidence>
<protein>
    <submittedName>
        <fullName evidence="2">Membrane protein</fullName>
    </submittedName>
    <submittedName>
        <fullName evidence="4">PH domain-containing protein</fullName>
    </submittedName>
</protein>
<proteinExistence type="predicted"/>
<dbReference type="Proteomes" id="UP000032483">
    <property type="component" value="Unassembled WGS sequence"/>
</dbReference>
<sequence length="128" mass="14858">MENADNGGIVWSDRKRIAFGLPWTFTKYTLTKEKLLIHTGMLNTQEDEVRLYRIMDVTLRRSLWERMFGLGTIHCCSADKSTPEFDIAWVKDAAQVKETLSDMVEAERMAKRVSSREFMTDDEDGEML</sequence>
<accession>A0A0W7TSY6</accession>
<feature type="domain" description="YdbS-like PH" evidence="1">
    <location>
        <begin position="23"/>
        <end position="100"/>
    </location>
</feature>
<reference evidence="10 11" key="3">
    <citation type="journal article" date="2019" name="Nat. Med.">
        <title>A library of human gut bacterial isolates paired with longitudinal multiomics data enables mechanistic microbiome research.</title>
        <authorList>
            <person name="Poyet M."/>
            <person name="Groussin M."/>
            <person name="Gibbons S.M."/>
            <person name="Avila-Pacheco J."/>
            <person name="Jiang X."/>
            <person name="Kearney S.M."/>
            <person name="Perrotta A.R."/>
            <person name="Berdy B."/>
            <person name="Zhao S."/>
            <person name="Lieberman T.D."/>
            <person name="Swanson P.K."/>
            <person name="Smith M."/>
            <person name="Roesemann S."/>
            <person name="Alexander J.E."/>
            <person name="Rich S.A."/>
            <person name="Livny J."/>
            <person name="Vlamakis H."/>
            <person name="Clish C."/>
            <person name="Bullock K."/>
            <person name="Deik A."/>
            <person name="Scott J."/>
            <person name="Pierce K.A."/>
            <person name="Xavier R.J."/>
            <person name="Alm E.J."/>
        </authorList>
    </citation>
    <scope>NUCLEOTIDE SEQUENCE [LARGE SCALE GENOMIC DNA]</scope>
    <source>
        <strain evidence="5 11">BIOML-A4</strain>
        <strain evidence="6 10">BIOML-A7</strain>
    </source>
</reference>
<dbReference type="Proteomes" id="UP000472755">
    <property type="component" value="Unassembled WGS sequence"/>
</dbReference>
<evidence type="ECO:0000313" key="2">
    <source>
        <dbReference type="EMBL" id="KJF39476.1"/>
    </source>
</evidence>
<dbReference type="Proteomes" id="UP000053433">
    <property type="component" value="Unassembled WGS sequence"/>
</dbReference>
<reference evidence="4 9" key="4">
    <citation type="submission" date="2019-08" db="EMBL/GenBank/DDBJ databases">
        <title>In-depth cultivation of the pig gut microbiome towards novel bacterial diversity and tailored functional studies.</title>
        <authorList>
            <person name="Wylensek D."/>
            <person name="Hitch T.C.A."/>
            <person name="Clavel T."/>
        </authorList>
    </citation>
    <scope>NUCLEOTIDE SEQUENCE [LARGE SCALE GENOMIC DNA]</scope>
    <source>
        <strain evidence="4 9">WCA3-601-WT-6J</strain>
    </source>
</reference>
<evidence type="ECO:0000259" key="1">
    <source>
        <dbReference type="Pfam" id="PF03703"/>
    </source>
</evidence>
<dbReference type="AlphaFoldDB" id="A0A0D8IYV2"/>
<evidence type="ECO:0000313" key="10">
    <source>
        <dbReference type="Proteomes" id="UP000449193"/>
    </source>
</evidence>
<accession>A0A0D8IYV2</accession>
<organism evidence="2 7">
    <name type="scientific">Ruthenibacterium lactatiformans</name>
    <dbReference type="NCBI Taxonomy" id="1550024"/>
    <lineage>
        <taxon>Bacteria</taxon>
        <taxon>Bacillati</taxon>
        <taxon>Bacillota</taxon>
        <taxon>Clostridia</taxon>
        <taxon>Eubacteriales</taxon>
        <taxon>Oscillospiraceae</taxon>
        <taxon>Ruthenibacterium</taxon>
    </lineage>
</organism>
<dbReference type="RefSeq" id="WP_009325308.1">
    <property type="nucleotide sequence ID" value="NZ_CAOJUJ010000030.1"/>
</dbReference>
<dbReference type="Proteomes" id="UP000431913">
    <property type="component" value="Unassembled WGS sequence"/>
</dbReference>
<evidence type="ECO:0000313" key="5">
    <source>
        <dbReference type="EMBL" id="MTS27286.1"/>
    </source>
</evidence>
<dbReference type="EMBL" id="VUNJ01000008">
    <property type="protein sequence ID" value="MST92173.1"/>
    <property type="molecule type" value="Genomic_DNA"/>
</dbReference>
<dbReference type="EMBL" id="WMZR01000005">
    <property type="protein sequence ID" value="MTS51004.1"/>
    <property type="molecule type" value="Genomic_DNA"/>
</dbReference>
<reference evidence="3 8" key="2">
    <citation type="submission" date="2015-10" db="EMBL/GenBank/DDBJ databases">
        <title>A novel member of the family Ruminococcaceae isolated from human faeces.</title>
        <authorList>
            <person name="Shkoporov A.N."/>
            <person name="Chaplin A.V."/>
            <person name="Motuzova O.V."/>
            <person name="Kafarskaia L.I."/>
            <person name="Efimov B.A."/>
        </authorList>
    </citation>
    <scope>NUCLEOTIDE SEQUENCE [LARGE SCALE GENOMIC DNA]</scope>
    <source>
        <strain evidence="3 8">668</strain>
    </source>
</reference>
<evidence type="ECO:0000313" key="6">
    <source>
        <dbReference type="EMBL" id="MTS51004.1"/>
    </source>
</evidence>
<gene>
    <name evidence="3" type="ORF">ASJ35_05165</name>
    <name evidence="4" type="ORF">FYJ76_09520</name>
    <name evidence="6" type="ORF">GMD52_05545</name>
    <name evidence="5" type="ORF">GMD59_08290</name>
    <name evidence="2" type="ORF">TQ39_12070</name>
</gene>
<evidence type="ECO:0000313" key="4">
    <source>
        <dbReference type="EMBL" id="MST92173.1"/>
    </source>
</evidence>
<evidence type="ECO:0000313" key="11">
    <source>
        <dbReference type="Proteomes" id="UP000472755"/>
    </source>
</evidence>
<dbReference type="EMBL" id="LMUA01000005">
    <property type="protein sequence ID" value="KUE76970.1"/>
    <property type="molecule type" value="Genomic_DNA"/>
</dbReference>
<dbReference type="PATRIC" id="fig|1550024.3.peg.2749"/>
<evidence type="ECO:0000313" key="3">
    <source>
        <dbReference type="EMBL" id="KUE76970.1"/>
    </source>
</evidence>
<dbReference type="GeneID" id="42857312"/>
<keyword evidence="7" id="KW-1185">Reference proteome</keyword>
<evidence type="ECO:0000313" key="8">
    <source>
        <dbReference type="Proteomes" id="UP000053433"/>
    </source>
</evidence>
<evidence type="ECO:0000313" key="9">
    <source>
        <dbReference type="Proteomes" id="UP000431913"/>
    </source>
</evidence>
<dbReference type="Proteomes" id="UP000449193">
    <property type="component" value="Unassembled WGS sequence"/>
</dbReference>
<dbReference type="EMBL" id="WMZU01000011">
    <property type="protein sequence ID" value="MTS27286.1"/>
    <property type="molecule type" value="Genomic_DNA"/>
</dbReference>
<comment type="caution">
    <text evidence="2">The sequence shown here is derived from an EMBL/GenBank/DDBJ whole genome shotgun (WGS) entry which is preliminary data.</text>
</comment>
<dbReference type="Pfam" id="PF03703">
    <property type="entry name" value="bPH_2"/>
    <property type="match status" value="1"/>
</dbReference>
<dbReference type="EMBL" id="JXXK01000017">
    <property type="protein sequence ID" value="KJF39476.1"/>
    <property type="molecule type" value="Genomic_DNA"/>
</dbReference>
<name>A0A0D8IYV2_9FIRM</name>